<dbReference type="PROSITE" id="PS50181">
    <property type="entry name" value="FBOX"/>
    <property type="match status" value="1"/>
</dbReference>
<dbReference type="SMART" id="SM00256">
    <property type="entry name" value="FBOX"/>
    <property type="match status" value="1"/>
</dbReference>
<name>A0A165E8S8_EXIGL</name>
<evidence type="ECO:0000313" key="3">
    <source>
        <dbReference type="Proteomes" id="UP000077266"/>
    </source>
</evidence>
<keyword evidence="3" id="KW-1185">Reference proteome</keyword>
<dbReference type="InParanoid" id="A0A165E8S8"/>
<gene>
    <name evidence="2" type="ORF">EXIGLDRAFT_774734</name>
</gene>
<dbReference type="Proteomes" id="UP000077266">
    <property type="component" value="Unassembled WGS sequence"/>
</dbReference>
<dbReference type="InterPro" id="IPR001810">
    <property type="entry name" value="F-box_dom"/>
</dbReference>
<feature type="domain" description="F-box" evidence="1">
    <location>
        <begin position="1"/>
        <end position="45"/>
    </location>
</feature>
<dbReference type="OrthoDB" id="2745718at2759"/>
<sequence length="559" mass="63160">MLDALPYEIFARILAELPWKDILRAQTVSKIFRQVYESSSQLQYLVELGSCGLLPNSAQRISQSSADSLVHLDIWRATWRSLHPHAVDAVEFDGVATFCDMVDGVFVLGRKSQNHLTPTEFDIIDVVDTKSEERMLPSWTLEQAVPFVHMAIDPAQDLLVGIQNDITALPILSLHDSVYKMHVLSLSTGLPHPDAAHHVFPLSDYRMRRAESVRSDILGDFIAIHVCADSTSLLSDQYTIFNWRTGVTHLLYKPPRDLFAAFRLLSQSLFLMASRERTSNTGPHELFLSLHAFDEHASPSRNPPYHSQTMARFMLPGLAPRATMTQRFYFYLSNAASQRRGTAPFATLPFTPSPGPNNCVFALGMILFSRGVRPKRFTLFFIPGTLVRLATTSVQPGKIAAPEFAWDAWGADHTRLFGHVLGPPLEGPWPGPGAPRWLMGFRALLHRGQRVYDFNPYPGRRDPEDRDGLVDTPTVLMPEGIFARKVETRLPYREAWPRRPWNYNAMFLDEHIVGLKMNPSMMVPRRHEIESLDILLMMPEATHLLPISSDDELDDGELS</sequence>
<dbReference type="InterPro" id="IPR036047">
    <property type="entry name" value="F-box-like_dom_sf"/>
</dbReference>
<dbReference type="CDD" id="cd09917">
    <property type="entry name" value="F-box_SF"/>
    <property type="match status" value="1"/>
</dbReference>
<organism evidence="2 3">
    <name type="scientific">Exidia glandulosa HHB12029</name>
    <dbReference type="NCBI Taxonomy" id="1314781"/>
    <lineage>
        <taxon>Eukaryota</taxon>
        <taxon>Fungi</taxon>
        <taxon>Dikarya</taxon>
        <taxon>Basidiomycota</taxon>
        <taxon>Agaricomycotina</taxon>
        <taxon>Agaricomycetes</taxon>
        <taxon>Auriculariales</taxon>
        <taxon>Exidiaceae</taxon>
        <taxon>Exidia</taxon>
    </lineage>
</organism>
<dbReference type="STRING" id="1314781.A0A165E8S8"/>
<reference evidence="2 3" key="1">
    <citation type="journal article" date="2016" name="Mol. Biol. Evol.">
        <title>Comparative Genomics of Early-Diverging Mushroom-Forming Fungi Provides Insights into the Origins of Lignocellulose Decay Capabilities.</title>
        <authorList>
            <person name="Nagy L.G."/>
            <person name="Riley R."/>
            <person name="Tritt A."/>
            <person name="Adam C."/>
            <person name="Daum C."/>
            <person name="Floudas D."/>
            <person name="Sun H."/>
            <person name="Yadav J.S."/>
            <person name="Pangilinan J."/>
            <person name="Larsson K.H."/>
            <person name="Matsuura K."/>
            <person name="Barry K."/>
            <person name="Labutti K."/>
            <person name="Kuo R."/>
            <person name="Ohm R.A."/>
            <person name="Bhattacharya S.S."/>
            <person name="Shirouzu T."/>
            <person name="Yoshinaga Y."/>
            <person name="Martin F.M."/>
            <person name="Grigoriev I.V."/>
            <person name="Hibbett D.S."/>
        </authorList>
    </citation>
    <scope>NUCLEOTIDE SEQUENCE [LARGE SCALE GENOMIC DNA]</scope>
    <source>
        <strain evidence="2 3">HHB12029</strain>
    </source>
</reference>
<dbReference type="EMBL" id="KV426159">
    <property type="protein sequence ID" value="KZV86337.1"/>
    <property type="molecule type" value="Genomic_DNA"/>
</dbReference>
<evidence type="ECO:0000259" key="1">
    <source>
        <dbReference type="PROSITE" id="PS50181"/>
    </source>
</evidence>
<accession>A0A165E8S8</accession>
<dbReference type="AlphaFoldDB" id="A0A165E8S8"/>
<proteinExistence type="predicted"/>
<dbReference type="SUPFAM" id="SSF81383">
    <property type="entry name" value="F-box domain"/>
    <property type="match status" value="1"/>
</dbReference>
<protein>
    <recommendedName>
        <fullName evidence="1">F-box domain-containing protein</fullName>
    </recommendedName>
</protein>
<evidence type="ECO:0000313" key="2">
    <source>
        <dbReference type="EMBL" id="KZV86337.1"/>
    </source>
</evidence>